<name>A0A8E2JUQ6_9PEZI</name>
<feature type="domain" description="T6SS Phospholipase effector Tle1-like catalytic" evidence="1">
    <location>
        <begin position="10"/>
        <end position="320"/>
    </location>
</feature>
<dbReference type="InterPro" id="IPR018712">
    <property type="entry name" value="Tle1-like_cat"/>
</dbReference>
<sequence length="514" mass="57443">MALNSHNRPKRLIVFCDGTWCGRETGTDSNIEKLAGMIGAIDQTIRVGDSPTKVHSIRHTRDGVTAGYQEGIGLNKTFLEYLWDGSTASSIADECTSVYQFIVENYTEEHEIWLFGLSRGAFTVRCVAGMINNCGIIRARSDTSETSILCQEVYKIYRSPYDIDQPSSPQSRAFRSNADAVWQVATPIKFMGLFDTVGSLGIPRLNAGVGFDWPEFYDQKISSEVEKVYHAVSLHDRLWMFEPCLALRNPEAVAKNPALEIHQKWFPGCHYDLGRQAFRFVRQAPQNAVEKMLGALPDKLAHTIYPNEVLSDLVLRWMLEAIQLHDLDNLLIHDIQTKINDATARIASPKSTQPTGPTGSGDVYGNMLPYMPGGDVWTTLSHIGAKAASVLDRAVPQLGENIQDLLGVRTILKILLATRDRRIPGGEADVYQYQDREVFDVDSVVKEESVGRLAKVGKLYPSRTFESFLLWRSLHDRSLEGILQSEQEYLMRLLDVFSSIAGSLALDVPNTPED</sequence>
<dbReference type="Pfam" id="PF09994">
    <property type="entry name" value="T6SS_Tle1-like_cat"/>
    <property type="match status" value="1"/>
</dbReference>
<protein>
    <recommendedName>
        <fullName evidence="1">T6SS Phospholipase effector Tle1-like catalytic domain-containing protein</fullName>
    </recommendedName>
</protein>
<gene>
    <name evidence="2" type="ORF">AOQ84DRAFT_438680</name>
</gene>
<dbReference type="AlphaFoldDB" id="A0A8E2JUQ6"/>
<evidence type="ECO:0000259" key="1">
    <source>
        <dbReference type="Pfam" id="PF09994"/>
    </source>
</evidence>
<dbReference type="EMBL" id="KV749345">
    <property type="protein sequence ID" value="OCL09872.1"/>
    <property type="molecule type" value="Genomic_DNA"/>
</dbReference>
<accession>A0A8E2JUQ6</accession>
<evidence type="ECO:0000313" key="3">
    <source>
        <dbReference type="Proteomes" id="UP000250140"/>
    </source>
</evidence>
<evidence type="ECO:0000313" key="2">
    <source>
        <dbReference type="EMBL" id="OCL09872.1"/>
    </source>
</evidence>
<dbReference type="Proteomes" id="UP000250140">
    <property type="component" value="Unassembled WGS sequence"/>
</dbReference>
<keyword evidence="3" id="KW-1185">Reference proteome</keyword>
<proteinExistence type="predicted"/>
<dbReference type="OrthoDB" id="59699at2759"/>
<organism evidence="2 3">
    <name type="scientific">Glonium stellatum</name>
    <dbReference type="NCBI Taxonomy" id="574774"/>
    <lineage>
        <taxon>Eukaryota</taxon>
        <taxon>Fungi</taxon>
        <taxon>Dikarya</taxon>
        <taxon>Ascomycota</taxon>
        <taxon>Pezizomycotina</taxon>
        <taxon>Dothideomycetes</taxon>
        <taxon>Pleosporomycetidae</taxon>
        <taxon>Gloniales</taxon>
        <taxon>Gloniaceae</taxon>
        <taxon>Glonium</taxon>
    </lineage>
</organism>
<reference evidence="2 3" key="1">
    <citation type="journal article" date="2016" name="Nat. Commun.">
        <title>Ectomycorrhizal ecology is imprinted in the genome of the dominant symbiotic fungus Cenococcum geophilum.</title>
        <authorList>
            <consortium name="DOE Joint Genome Institute"/>
            <person name="Peter M."/>
            <person name="Kohler A."/>
            <person name="Ohm R.A."/>
            <person name="Kuo A."/>
            <person name="Krutzmann J."/>
            <person name="Morin E."/>
            <person name="Arend M."/>
            <person name="Barry K.W."/>
            <person name="Binder M."/>
            <person name="Choi C."/>
            <person name="Clum A."/>
            <person name="Copeland A."/>
            <person name="Grisel N."/>
            <person name="Haridas S."/>
            <person name="Kipfer T."/>
            <person name="LaButti K."/>
            <person name="Lindquist E."/>
            <person name="Lipzen A."/>
            <person name="Maire R."/>
            <person name="Meier B."/>
            <person name="Mihaltcheva S."/>
            <person name="Molinier V."/>
            <person name="Murat C."/>
            <person name="Poggeler S."/>
            <person name="Quandt C.A."/>
            <person name="Sperisen C."/>
            <person name="Tritt A."/>
            <person name="Tisserant E."/>
            <person name="Crous P.W."/>
            <person name="Henrissat B."/>
            <person name="Nehls U."/>
            <person name="Egli S."/>
            <person name="Spatafora J.W."/>
            <person name="Grigoriev I.V."/>
            <person name="Martin F.M."/>
        </authorList>
    </citation>
    <scope>NUCLEOTIDE SEQUENCE [LARGE SCALE GENOMIC DNA]</scope>
    <source>
        <strain evidence="2 3">CBS 207.34</strain>
    </source>
</reference>
<dbReference type="PANTHER" id="PTHR33840">
    <property type="match status" value="1"/>
</dbReference>
<dbReference type="PANTHER" id="PTHR33840:SF16">
    <property type="entry name" value="DUF2235 DOMAIN-CONTAINING PROTEIN"/>
    <property type="match status" value="1"/>
</dbReference>